<dbReference type="Proteomes" id="UP000178690">
    <property type="component" value="Unassembled WGS sequence"/>
</dbReference>
<dbReference type="STRING" id="1802363.A2682_01915"/>
<protein>
    <recommendedName>
        <fullName evidence="3">Nmd3 N-terminal domain-containing protein</fullName>
    </recommendedName>
</protein>
<comment type="caution">
    <text evidence="1">The sequence shown here is derived from an EMBL/GenBank/DDBJ whole genome shotgun (WGS) entry which is preliminary data.</text>
</comment>
<evidence type="ECO:0008006" key="3">
    <source>
        <dbReference type="Google" id="ProtNLM"/>
    </source>
</evidence>
<organism evidence="1 2">
    <name type="scientific">Terrybacteria sp. (strain RIFCSPHIGHO2_01_FULL_58_15)</name>
    <dbReference type="NCBI Taxonomy" id="1802363"/>
    <lineage>
        <taxon>Bacteria</taxon>
        <taxon>Candidatus Terryibacteriota</taxon>
    </lineage>
</organism>
<accession>A0A1G2PQY5</accession>
<reference evidence="1 2" key="1">
    <citation type="journal article" date="2016" name="Nat. Commun.">
        <title>Thousands of microbial genomes shed light on interconnected biogeochemical processes in an aquifer system.</title>
        <authorList>
            <person name="Anantharaman K."/>
            <person name="Brown C.T."/>
            <person name="Hug L.A."/>
            <person name="Sharon I."/>
            <person name="Castelle C.J."/>
            <person name="Probst A.J."/>
            <person name="Thomas B.C."/>
            <person name="Singh A."/>
            <person name="Wilkins M.J."/>
            <person name="Karaoz U."/>
            <person name="Brodie E.L."/>
            <person name="Williams K.H."/>
            <person name="Hubbard S.S."/>
            <person name="Banfield J.F."/>
        </authorList>
    </citation>
    <scope>NUCLEOTIDE SEQUENCE [LARGE SCALE GENOMIC DNA]</scope>
    <source>
        <strain evidence="2">RIFCSPHIGHO2_01_FULL_58_15</strain>
    </source>
</reference>
<dbReference type="EMBL" id="MHST01000002">
    <property type="protein sequence ID" value="OHA50002.1"/>
    <property type="molecule type" value="Genomic_DNA"/>
</dbReference>
<proteinExistence type="predicted"/>
<sequence length="161" mass="18924">MLPRRVRPQPRRESEEFGPGKAGFLLCPDCKAVYDKKRWVADFAGVRDINERKRVAFRRCPACQMIRDRKFEGQVIAQGVPARRVEEVLARIRNVGDLARRRDPLDRIIAVRRRGQRIELTTTENQLAVRIGREIRDLVKGKLDIRWSHEEDVVRVFWRPA</sequence>
<evidence type="ECO:0000313" key="1">
    <source>
        <dbReference type="EMBL" id="OHA50002.1"/>
    </source>
</evidence>
<gene>
    <name evidence="1" type="ORF">A2682_01915</name>
</gene>
<dbReference type="AlphaFoldDB" id="A0A1G2PQY5"/>
<name>A0A1G2PQY5_TERXR</name>
<evidence type="ECO:0000313" key="2">
    <source>
        <dbReference type="Proteomes" id="UP000178690"/>
    </source>
</evidence>